<comment type="caution">
    <text evidence="1">The sequence shown here is derived from an EMBL/GenBank/DDBJ whole genome shotgun (WGS) entry which is preliminary data.</text>
</comment>
<evidence type="ECO:0000313" key="2">
    <source>
        <dbReference type="Proteomes" id="UP000031668"/>
    </source>
</evidence>
<dbReference type="OrthoDB" id="6587763at2759"/>
<accession>A0A0C2IPV6</accession>
<protein>
    <submittedName>
        <fullName evidence="1">Uncharacterized protein</fullName>
    </submittedName>
</protein>
<reference evidence="1 2" key="1">
    <citation type="journal article" date="2014" name="Genome Biol. Evol.">
        <title>The genome of the myxosporean Thelohanellus kitauei shows adaptations to nutrient acquisition within its fish host.</title>
        <authorList>
            <person name="Yang Y."/>
            <person name="Xiong J."/>
            <person name="Zhou Z."/>
            <person name="Huo F."/>
            <person name="Miao W."/>
            <person name="Ran C."/>
            <person name="Liu Y."/>
            <person name="Zhang J."/>
            <person name="Feng J."/>
            <person name="Wang M."/>
            <person name="Wang M."/>
            <person name="Wang L."/>
            <person name="Yao B."/>
        </authorList>
    </citation>
    <scope>NUCLEOTIDE SEQUENCE [LARGE SCALE GENOMIC DNA]</scope>
    <source>
        <strain evidence="1">Wuqing</strain>
    </source>
</reference>
<organism evidence="1 2">
    <name type="scientific">Thelohanellus kitauei</name>
    <name type="common">Myxosporean</name>
    <dbReference type="NCBI Taxonomy" id="669202"/>
    <lineage>
        <taxon>Eukaryota</taxon>
        <taxon>Metazoa</taxon>
        <taxon>Cnidaria</taxon>
        <taxon>Myxozoa</taxon>
        <taxon>Myxosporea</taxon>
        <taxon>Bivalvulida</taxon>
        <taxon>Platysporina</taxon>
        <taxon>Myxobolidae</taxon>
        <taxon>Thelohanellus</taxon>
    </lineage>
</organism>
<proteinExistence type="predicted"/>
<gene>
    <name evidence="1" type="ORF">RF11_10718</name>
</gene>
<sequence>MNKAKVFHKIKELELSTTTARDRTAKICKDNTHHQVEVLKFVSGLPKAQISFYVRFISSTGPEEEPLGLIILADQTCAENSTNDGENYDRCDKWICCHFQRKN</sequence>
<evidence type="ECO:0000313" key="1">
    <source>
        <dbReference type="EMBL" id="KII67514.1"/>
    </source>
</evidence>
<keyword evidence="2" id="KW-1185">Reference proteome</keyword>
<dbReference type="EMBL" id="JWZT01003158">
    <property type="protein sequence ID" value="KII67514.1"/>
    <property type="molecule type" value="Genomic_DNA"/>
</dbReference>
<dbReference type="AlphaFoldDB" id="A0A0C2IPV6"/>
<dbReference type="Proteomes" id="UP000031668">
    <property type="component" value="Unassembled WGS sequence"/>
</dbReference>
<name>A0A0C2IPV6_THEKT</name>